<feature type="active site" description="Tele-AMP-histidine intermediate" evidence="1">
    <location>
        <position position="98"/>
    </location>
</feature>
<dbReference type="Gene3D" id="3.30.428.10">
    <property type="entry name" value="HIT-like"/>
    <property type="match status" value="1"/>
</dbReference>
<dbReference type="PANTHER" id="PTHR23089">
    <property type="entry name" value="HISTIDINE TRIAD HIT PROTEIN"/>
    <property type="match status" value="1"/>
</dbReference>
<name>A0AA34RD84_CHLPE</name>
<dbReference type="InterPro" id="IPR011146">
    <property type="entry name" value="HIT-like"/>
</dbReference>
<evidence type="ECO:0000256" key="2">
    <source>
        <dbReference type="PIRSR" id="PIRSR601310-3"/>
    </source>
</evidence>
<gene>
    <name evidence="5" type="ordered locus">G5S_0583</name>
</gene>
<dbReference type="EMBL" id="CP002608">
    <property type="protein sequence ID" value="AEB41555.1"/>
    <property type="molecule type" value="Genomic_DNA"/>
</dbReference>
<dbReference type="CDD" id="cd01276">
    <property type="entry name" value="PKCI_related"/>
    <property type="match status" value="1"/>
</dbReference>
<evidence type="ECO:0000259" key="4">
    <source>
        <dbReference type="PROSITE" id="PS51084"/>
    </source>
</evidence>
<dbReference type="KEGG" id="cpm:G5S_0583"/>
<dbReference type="Pfam" id="PF01230">
    <property type="entry name" value="HIT"/>
    <property type="match status" value="1"/>
</dbReference>
<dbReference type="Proteomes" id="UP000008305">
    <property type="component" value="Chromosome"/>
</dbReference>
<dbReference type="AlphaFoldDB" id="A0AA34RD84"/>
<feature type="short sequence motif" description="Histidine triad motif" evidence="2 3">
    <location>
        <begin position="96"/>
        <end position="100"/>
    </location>
</feature>
<reference evidence="5 6" key="1">
    <citation type="journal article" date="2011" name="J. Bacteriol.">
        <title>Genome sequence of the obligate intracellular animal pathogen Chlamydia pecorum E58.</title>
        <authorList>
            <person name="Mojica S."/>
            <person name="Huot Creasy H."/>
            <person name="Daugherty S."/>
            <person name="Read T.D."/>
            <person name="Kim T."/>
            <person name="Kaltenboeck B."/>
            <person name="Bavoil P."/>
            <person name="Myers G.S."/>
        </authorList>
    </citation>
    <scope>NUCLEOTIDE SEQUENCE [LARGE SCALE GENOMIC DNA]</scope>
    <source>
        <strain evidence="5 6">E58</strain>
    </source>
</reference>
<dbReference type="PRINTS" id="PR00332">
    <property type="entry name" value="HISTRIAD"/>
</dbReference>
<organism evidence="5 6">
    <name type="scientific">Chlamydia pecorum (strain ATCC VR-628 / DSM 29919 / E58)</name>
    <name type="common">Chlamydophila pecorum</name>
    <dbReference type="NCBI Taxonomy" id="331635"/>
    <lineage>
        <taxon>Bacteria</taxon>
        <taxon>Pseudomonadati</taxon>
        <taxon>Chlamydiota</taxon>
        <taxon>Chlamydiia</taxon>
        <taxon>Chlamydiales</taxon>
        <taxon>Chlamydiaceae</taxon>
        <taxon>Chlamydia/Chlamydophila group</taxon>
        <taxon>Chlamydia</taxon>
    </lineage>
</organism>
<evidence type="ECO:0000256" key="1">
    <source>
        <dbReference type="PIRSR" id="PIRSR601310-1"/>
    </source>
</evidence>
<dbReference type="PROSITE" id="PS00892">
    <property type="entry name" value="HIT_1"/>
    <property type="match status" value="1"/>
</dbReference>
<protein>
    <submittedName>
        <fullName evidence="5">HIT family protein</fullName>
    </submittedName>
</protein>
<dbReference type="GO" id="GO:0003824">
    <property type="term" value="F:catalytic activity"/>
    <property type="evidence" value="ECO:0007669"/>
    <property type="project" value="InterPro"/>
</dbReference>
<dbReference type="GeneID" id="99718600"/>
<accession>A0AA34RD84</accession>
<dbReference type="SUPFAM" id="SSF54197">
    <property type="entry name" value="HIT-like"/>
    <property type="match status" value="1"/>
</dbReference>
<evidence type="ECO:0000313" key="6">
    <source>
        <dbReference type="Proteomes" id="UP000008305"/>
    </source>
</evidence>
<dbReference type="InterPro" id="IPR019808">
    <property type="entry name" value="Histidine_triad_CS"/>
</dbReference>
<dbReference type="InterPro" id="IPR001310">
    <property type="entry name" value="Histidine_triad_HIT"/>
</dbReference>
<sequence>MTTIFEKIIDGEVASEKVFENENFIVIKDRFPQAPVHLLIIPKKHIEKFQDLPEESLGLLAEAGKIIQQLAEEFKIADGYRVVINNGTPGGQSVFHLHIHLLGGRSLGAIA</sequence>
<feature type="domain" description="HIT" evidence="4">
    <location>
        <begin position="4"/>
        <end position="111"/>
    </location>
</feature>
<dbReference type="PROSITE" id="PS51084">
    <property type="entry name" value="HIT_2"/>
    <property type="match status" value="1"/>
</dbReference>
<evidence type="ECO:0000313" key="5">
    <source>
        <dbReference type="EMBL" id="AEB41555.1"/>
    </source>
</evidence>
<dbReference type="InterPro" id="IPR036265">
    <property type="entry name" value="HIT-like_sf"/>
</dbReference>
<evidence type="ECO:0000256" key="3">
    <source>
        <dbReference type="PROSITE-ProRule" id="PRU00464"/>
    </source>
</evidence>
<dbReference type="RefSeq" id="WP_013712633.1">
    <property type="nucleotide sequence ID" value="NC_015408.1"/>
</dbReference>
<keyword evidence="6" id="KW-1185">Reference proteome</keyword>
<proteinExistence type="predicted"/>